<reference evidence="5" key="2">
    <citation type="submission" date="2023-01" db="EMBL/GenBank/DDBJ databases">
        <authorList>
            <person name="Sun Q."/>
            <person name="Evtushenko L."/>
        </authorList>
    </citation>
    <scope>NUCLEOTIDE SEQUENCE</scope>
    <source>
        <strain evidence="5">VKM B-2484</strain>
    </source>
</reference>
<dbReference type="GO" id="GO:0008171">
    <property type="term" value="F:O-methyltransferase activity"/>
    <property type="evidence" value="ECO:0007669"/>
    <property type="project" value="InterPro"/>
</dbReference>
<dbReference type="Gene3D" id="1.10.287.1350">
    <property type="match status" value="1"/>
</dbReference>
<comment type="caution">
    <text evidence="5">The sequence shown here is derived from an EMBL/GenBank/DDBJ whole genome shotgun (WGS) entry which is preliminary data.</text>
</comment>
<accession>A0A9W6J9H6</accession>
<evidence type="ECO:0000256" key="2">
    <source>
        <dbReference type="ARBA" id="ARBA00022679"/>
    </source>
</evidence>
<dbReference type="PANTHER" id="PTHR43712:SF2">
    <property type="entry name" value="O-METHYLTRANSFERASE CICE"/>
    <property type="match status" value="1"/>
</dbReference>
<organism evidence="5 6">
    <name type="scientific">Ancylobacter dichloromethanicus</name>
    <dbReference type="NCBI Taxonomy" id="518825"/>
    <lineage>
        <taxon>Bacteria</taxon>
        <taxon>Pseudomonadati</taxon>
        <taxon>Pseudomonadota</taxon>
        <taxon>Alphaproteobacteria</taxon>
        <taxon>Hyphomicrobiales</taxon>
        <taxon>Xanthobacteraceae</taxon>
        <taxon>Ancylobacter</taxon>
    </lineage>
</organism>
<evidence type="ECO:0000259" key="4">
    <source>
        <dbReference type="Pfam" id="PF00891"/>
    </source>
</evidence>
<dbReference type="EMBL" id="BSFJ01000012">
    <property type="protein sequence ID" value="GLK72321.1"/>
    <property type="molecule type" value="Genomic_DNA"/>
</dbReference>
<dbReference type="InterPro" id="IPR029063">
    <property type="entry name" value="SAM-dependent_MTases_sf"/>
</dbReference>
<keyword evidence="6" id="KW-1185">Reference proteome</keyword>
<name>A0A9W6J9H6_9HYPH</name>
<dbReference type="Gene3D" id="1.10.10.10">
    <property type="entry name" value="Winged helix-like DNA-binding domain superfamily/Winged helix DNA-binding domain"/>
    <property type="match status" value="1"/>
</dbReference>
<evidence type="ECO:0000313" key="5">
    <source>
        <dbReference type="EMBL" id="GLK72321.1"/>
    </source>
</evidence>
<sequence length="324" mass="34377">MILGASIVQVIRYAALFSLADHAERGRITAGAFSVAEGLDPDSAERFLRACTAFGLLSMLDDTGYAGTELLRTLQSNNPHSLRDLALIQGGPGHWAPWGRLDDALRTGRTQTEATLGQSLWDYYASDAGRAEGLAVAGAMGGSTRDIDAAAVAAVSTTNVHTAVDVGGAGGSLLQALMQANPALNGIVLDLPSVIEQVREQPLDREIASRLSFVPGSFFDAVPAADLYILRHILHDWSDAECAVILRNCRASARPGAHLMLIELTMARQPSGFACQVDLTMLIAAGGRERQPAEYDRLLSQAGFRLLGASALTPTHSRFEAVAI</sequence>
<dbReference type="AlphaFoldDB" id="A0A9W6J9H6"/>
<dbReference type="SUPFAM" id="SSF53335">
    <property type="entry name" value="S-adenosyl-L-methionine-dependent methyltransferases"/>
    <property type="match status" value="1"/>
</dbReference>
<evidence type="ECO:0000313" key="6">
    <source>
        <dbReference type="Proteomes" id="UP001143370"/>
    </source>
</evidence>
<dbReference type="Proteomes" id="UP001143370">
    <property type="component" value="Unassembled WGS sequence"/>
</dbReference>
<proteinExistence type="predicted"/>
<dbReference type="InterPro" id="IPR016461">
    <property type="entry name" value="COMT-like"/>
</dbReference>
<gene>
    <name evidence="5" type="ORF">GCM10017643_24370</name>
</gene>
<dbReference type="Gene3D" id="3.40.50.150">
    <property type="entry name" value="Vaccinia Virus protein VP39"/>
    <property type="match status" value="1"/>
</dbReference>
<evidence type="ECO:0000256" key="3">
    <source>
        <dbReference type="ARBA" id="ARBA00022691"/>
    </source>
</evidence>
<evidence type="ECO:0000256" key="1">
    <source>
        <dbReference type="ARBA" id="ARBA00022603"/>
    </source>
</evidence>
<reference evidence="5" key="1">
    <citation type="journal article" date="2014" name="Int. J. Syst. Evol. Microbiol.">
        <title>Complete genome sequence of Corynebacterium casei LMG S-19264T (=DSM 44701T), isolated from a smear-ripened cheese.</title>
        <authorList>
            <consortium name="US DOE Joint Genome Institute (JGI-PGF)"/>
            <person name="Walter F."/>
            <person name="Albersmeier A."/>
            <person name="Kalinowski J."/>
            <person name="Ruckert C."/>
        </authorList>
    </citation>
    <scope>NUCLEOTIDE SEQUENCE</scope>
    <source>
        <strain evidence="5">VKM B-2484</strain>
    </source>
</reference>
<keyword evidence="3" id="KW-0949">S-adenosyl-L-methionine</keyword>
<dbReference type="PANTHER" id="PTHR43712">
    <property type="entry name" value="PUTATIVE (AFU_ORTHOLOGUE AFUA_4G14580)-RELATED"/>
    <property type="match status" value="1"/>
</dbReference>
<keyword evidence="2" id="KW-0808">Transferase</keyword>
<dbReference type="PROSITE" id="PS51683">
    <property type="entry name" value="SAM_OMT_II"/>
    <property type="match status" value="1"/>
</dbReference>
<dbReference type="InterPro" id="IPR001077">
    <property type="entry name" value="COMT_C"/>
</dbReference>
<feature type="domain" description="O-methyltransferase C-terminal" evidence="4">
    <location>
        <begin position="98"/>
        <end position="305"/>
    </location>
</feature>
<dbReference type="GO" id="GO:0032259">
    <property type="term" value="P:methylation"/>
    <property type="evidence" value="ECO:0007669"/>
    <property type="project" value="UniProtKB-KW"/>
</dbReference>
<protein>
    <submittedName>
        <fullName evidence="5">O-methyltransferase</fullName>
    </submittedName>
</protein>
<keyword evidence="1" id="KW-0489">Methyltransferase</keyword>
<dbReference type="Pfam" id="PF00891">
    <property type="entry name" value="Methyltransf_2"/>
    <property type="match status" value="1"/>
</dbReference>
<dbReference type="InterPro" id="IPR036388">
    <property type="entry name" value="WH-like_DNA-bd_sf"/>
</dbReference>